<accession>A0A7C5UW10</accession>
<evidence type="ECO:0000313" key="2">
    <source>
        <dbReference type="EMBL" id="HHR91984.1"/>
    </source>
</evidence>
<keyword evidence="1" id="KW-0812">Transmembrane</keyword>
<protein>
    <submittedName>
        <fullName evidence="2">Uncharacterized protein</fullName>
    </submittedName>
</protein>
<gene>
    <name evidence="2" type="ORF">ENL96_00520</name>
</gene>
<proteinExistence type="predicted"/>
<keyword evidence="1" id="KW-1133">Transmembrane helix</keyword>
<dbReference type="AlphaFoldDB" id="A0A7C5UW10"/>
<organism evidence="2">
    <name type="scientific">candidate division CPR3 bacterium</name>
    <dbReference type="NCBI Taxonomy" id="2268181"/>
    <lineage>
        <taxon>Bacteria</taxon>
        <taxon>Bacteria division CPR3</taxon>
    </lineage>
</organism>
<sequence length="811" mass="84887">MAAPTDAFIENIFGIVTFKKVFVFLISIAFVFSSSYLIADYLDGRRTKRLQEDFDARFFSQGLKIDKLSGSIEEEKGTNDDQSKLIEDLKNTISNSASDASDTTNSADDGSLNPQDFNALLGSKEDKISSGLTTQYWRGDKTWQNLDTLAVLENSAGGLYWTQTRFDEAFSDKSTDDLAEGVNNLYFTPARARGALSSIGPITYDSSTGQIGLAYDSNNLKITGFELNTIQDISSLASPNFSGLTLSSLTTGSVIFTGEGGALSQDNNNLFWDNTNNRLGIGTSAPLYTLDVNGDMRISGNLSAPNVVYSISGTTGRITSTGGQSVVIDIDPNYVGQTSITTLGVIATGTWKGSTIQIGYGGTGLSYIGGADQLLGVNSTGSSLEYKNIASLLTSGTGISISGTTNLTVSNTGILSLVAGGGIEITPGQSPTISNTGVVSLNSLTGNLTLQGTSDQINVSSGGSTITLSLPQNIHVGATPTFSGLTISSLAPGSVLFGGVGGQLSQDVANLYWDNVNKRLGIGTASPSYTLDVGGTISTLGFRMPTGATAGYVLTSDDSGIGTWQPPSGGLPVGTSAQTLRHDGTNWVASGYLQNTGTLVQIGENGADGILRLYSEQGATDHVLDIVPSDTMSRDTKYMLPPDTGKPGQVLVTDGGGILNWGSPYGPGTAGFSVIKYKTADESYSGTTLQDDDHLFFDIGPKEVWVIMFNLSLRSPGPQDIKFAITAPSGAVCNVGVGVYRNNVSSVSNIACGVSTGLIATTGVDEPIIVFATIQNDSNAGTVRLQWAQYSAGPASTIYRGPYMKAFRVNQ</sequence>
<keyword evidence="1" id="KW-0472">Membrane</keyword>
<comment type="caution">
    <text evidence="2">The sequence shown here is derived from an EMBL/GenBank/DDBJ whole genome shotgun (WGS) entry which is preliminary data.</text>
</comment>
<evidence type="ECO:0000256" key="1">
    <source>
        <dbReference type="SAM" id="Phobius"/>
    </source>
</evidence>
<dbReference type="EMBL" id="DRVY01000015">
    <property type="protein sequence ID" value="HHR91984.1"/>
    <property type="molecule type" value="Genomic_DNA"/>
</dbReference>
<feature type="transmembrane region" description="Helical" evidence="1">
    <location>
        <begin position="21"/>
        <end position="39"/>
    </location>
</feature>
<name>A0A7C5UW10_UNCC3</name>
<reference evidence="2" key="1">
    <citation type="journal article" date="2020" name="mSystems">
        <title>Genome- and Community-Level Interaction Insights into Carbon Utilization and Element Cycling Functions of Hydrothermarchaeota in Hydrothermal Sediment.</title>
        <authorList>
            <person name="Zhou Z."/>
            <person name="Liu Y."/>
            <person name="Xu W."/>
            <person name="Pan J."/>
            <person name="Luo Z.H."/>
            <person name="Li M."/>
        </authorList>
    </citation>
    <scope>NUCLEOTIDE SEQUENCE [LARGE SCALE GENOMIC DNA]</scope>
    <source>
        <strain evidence="2">SpSt-1042</strain>
    </source>
</reference>